<keyword evidence="9" id="KW-1185">Reference proteome</keyword>
<keyword evidence="2 6" id="KW-0812">Transmembrane</keyword>
<dbReference type="GO" id="GO:0016020">
    <property type="term" value="C:membrane"/>
    <property type="evidence" value="ECO:0007669"/>
    <property type="project" value="UniProtKB-SubCell"/>
</dbReference>
<gene>
    <name evidence="8" type="primary">MPUL0D03230</name>
    <name evidence="8" type="ORF">METSCH_D03230</name>
</gene>
<evidence type="ECO:0000259" key="7">
    <source>
        <dbReference type="Pfam" id="PF00149"/>
    </source>
</evidence>
<dbReference type="PANTHER" id="PTHR13315">
    <property type="entry name" value="METALLO PHOSPHOESTERASE RELATED"/>
    <property type="match status" value="1"/>
</dbReference>
<dbReference type="InterPro" id="IPR029052">
    <property type="entry name" value="Metallo-depent_PP-like"/>
</dbReference>
<keyword evidence="4 6" id="KW-0472">Membrane</keyword>
<comment type="subcellular location">
    <subcellularLocation>
        <location evidence="1">Membrane</location>
        <topology evidence="1">Multi-pass membrane protein</topology>
    </subcellularLocation>
</comment>
<name>A0A4P6XQF7_9ASCO</name>
<keyword evidence="3 6" id="KW-1133">Transmembrane helix</keyword>
<feature type="domain" description="Calcineurin-like phosphoesterase" evidence="7">
    <location>
        <begin position="107"/>
        <end position="335"/>
    </location>
</feature>
<reference evidence="9" key="1">
    <citation type="submission" date="2019-03" db="EMBL/GenBank/DDBJ databases">
        <title>Snf2 controls pulcherriminic acid biosynthesis and connects pigmentation and antifungal activity of the yeast Metschnikowia pulcherrima.</title>
        <authorList>
            <person name="Gore-Lloyd D."/>
            <person name="Sumann I."/>
            <person name="Brachmann A.O."/>
            <person name="Schneeberger K."/>
            <person name="Ortiz-Merino R.A."/>
            <person name="Moreno-Beltran M."/>
            <person name="Schlaefli M."/>
            <person name="Kirner P."/>
            <person name="Santos Kron A."/>
            <person name="Wolfe K.H."/>
            <person name="Piel J."/>
            <person name="Ahrens C.H."/>
            <person name="Henk D."/>
            <person name="Freimoser F.M."/>
        </authorList>
    </citation>
    <scope>NUCLEOTIDE SEQUENCE [LARGE SCALE GENOMIC DNA]</scope>
    <source>
        <strain evidence="9">APC 1.2</strain>
    </source>
</reference>
<evidence type="ECO:0000256" key="2">
    <source>
        <dbReference type="ARBA" id="ARBA00022692"/>
    </source>
</evidence>
<feature type="compositionally biased region" description="Polar residues" evidence="5">
    <location>
        <begin position="10"/>
        <end position="25"/>
    </location>
</feature>
<dbReference type="GO" id="GO:0006506">
    <property type="term" value="P:GPI anchor biosynthetic process"/>
    <property type="evidence" value="ECO:0007669"/>
    <property type="project" value="InterPro"/>
</dbReference>
<dbReference type="GO" id="GO:0016787">
    <property type="term" value="F:hydrolase activity"/>
    <property type="evidence" value="ECO:0007669"/>
    <property type="project" value="InterPro"/>
</dbReference>
<protein>
    <submittedName>
        <fullName evidence="8">Calcineurin-like phosphoesterase</fullName>
    </submittedName>
</protein>
<organism evidence="8 9">
    <name type="scientific">Metschnikowia aff. pulcherrima</name>
    <dbReference type="NCBI Taxonomy" id="2163413"/>
    <lineage>
        <taxon>Eukaryota</taxon>
        <taxon>Fungi</taxon>
        <taxon>Dikarya</taxon>
        <taxon>Ascomycota</taxon>
        <taxon>Saccharomycotina</taxon>
        <taxon>Pichiomycetes</taxon>
        <taxon>Metschnikowiaceae</taxon>
        <taxon>Metschnikowia</taxon>
    </lineage>
</organism>
<evidence type="ECO:0000256" key="3">
    <source>
        <dbReference type="ARBA" id="ARBA00022989"/>
    </source>
</evidence>
<feature type="transmembrane region" description="Helical" evidence="6">
    <location>
        <begin position="400"/>
        <end position="421"/>
    </location>
</feature>
<evidence type="ECO:0000256" key="6">
    <source>
        <dbReference type="SAM" id="Phobius"/>
    </source>
</evidence>
<dbReference type="InterPro" id="IPR004843">
    <property type="entry name" value="Calcineurin-like_PHP"/>
</dbReference>
<dbReference type="Gene3D" id="3.60.21.10">
    <property type="match status" value="1"/>
</dbReference>
<dbReference type="EMBL" id="CP034459">
    <property type="protein sequence ID" value="QBM89259.1"/>
    <property type="molecule type" value="Genomic_DNA"/>
</dbReference>
<evidence type="ECO:0000313" key="9">
    <source>
        <dbReference type="Proteomes" id="UP000292447"/>
    </source>
</evidence>
<feature type="transmembrane region" description="Helical" evidence="6">
    <location>
        <begin position="57"/>
        <end position="76"/>
    </location>
</feature>
<dbReference type="GO" id="GO:0005783">
    <property type="term" value="C:endoplasmic reticulum"/>
    <property type="evidence" value="ECO:0007669"/>
    <property type="project" value="TreeGrafter"/>
</dbReference>
<dbReference type="SUPFAM" id="SSF56300">
    <property type="entry name" value="Metallo-dependent phosphatases"/>
    <property type="match status" value="1"/>
</dbReference>
<evidence type="ECO:0000256" key="5">
    <source>
        <dbReference type="SAM" id="MobiDB-lite"/>
    </source>
</evidence>
<dbReference type="STRING" id="2163413.A0A4P6XQF7"/>
<sequence length="471" mass="54385">MDIRERKSRNSFQLQDETSSVSTDQTSEKTEALYVNNIGNGRSLPAKSGTLTIFKTFNIRLFLIFATYWLILVHTIERWRVKSAMEKCQWKNWENWDGDRAMVTPHRVAFIADPQLVDDHTYPKLPRVLNYLIRRMSDNYHYINYKYLQSLLDPDTTIFIGDLFDGGRDWDYAPWLEEYHRFCRIFPENEKRQSIRGLPGNHDIGFQTVSPERCERFASHFGEPNAVYTLGNHTFVQLDTISLSHEDPEVHSAARAFLESCKKLLDPNLPRIVLTHVPLYRDPQVEKCGPGRESKKPFPLMRGVEYQTVIDYPISEDILKNLGPSLVFSGDDHDYCDMTHVDYADNTKFLAREISCKTNSMTNGIKSPAVQLLSLNNPQDTEHTFSETYKTTMCYLPSPYFGVKVYAASLVANFAILYALIKSPEIFNRFARGSVVFVSNLSPLERRKTLLIHFGAIFSFFVVLISLYNKM</sequence>
<feature type="transmembrane region" description="Helical" evidence="6">
    <location>
        <begin position="450"/>
        <end position="468"/>
    </location>
</feature>
<dbReference type="Proteomes" id="UP000292447">
    <property type="component" value="Chromosome IV"/>
</dbReference>
<evidence type="ECO:0000256" key="4">
    <source>
        <dbReference type="ARBA" id="ARBA00023136"/>
    </source>
</evidence>
<evidence type="ECO:0000313" key="8">
    <source>
        <dbReference type="EMBL" id="QBM89259.1"/>
    </source>
</evidence>
<proteinExistence type="predicted"/>
<dbReference type="InterPro" id="IPR033308">
    <property type="entry name" value="PGAP5/Cdc1/Ted1"/>
</dbReference>
<feature type="region of interest" description="Disordered" evidence="5">
    <location>
        <begin position="1"/>
        <end position="26"/>
    </location>
</feature>
<accession>A0A4P6XQF7</accession>
<dbReference type="Pfam" id="PF00149">
    <property type="entry name" value="Metallophos"/>
    <property type="match status" value="1"/>
</dbReference>
<dbReference type="AlphaFoldDB" id="A0A4P6XQF7"/>
<evidence type="ECO:0000256" key="1">
    <source>
        <dbReference type="ARBA" id="ARBA00004141"/>
    </source>
</evidence>
<dbReference type="PANTHER" id="PTHR13315:SF4">
    <property type="entry name" value="METALLOPHOSPHOESTERASE, ISOFORM E"/>
    <property type="match status" value="1"/>
</dbReference>